<keyword evidence="2" id="KW-0812">Transmembrane</keyword>
<dbReference type="GO" id="GO:0012505">
    <property type="term" value="C:endomembrane system"/>
    <property type="evidence" value="ECO:0007669"/>
    <property type="project" value="UniProtKB-SubCell"/>
</dbReference>
<gene>
    <name evidence="6" type="ORF">Micbo1qcDRAFT_158098</name>
</gene>
<name>A0A136JFN5_9PEZI</name>
<dbReference type="OrthoDB" id="21151at2759"/>
<evidence type="ECO:0000256" key="3">
    <source>
        <dbReference type="ARBA" id="ARBA00022989"/>
    </source>
</evidence>
<keyword evidence="4" id="KW-0472">Membrane</keyword>
<evidence type="ECO:0000313" key="7">
    <source>
        <dbReference type="Proteomes" id="UP000070501"/>
    </source>
</evidence>
<feature type="domain" description="Myosin-binding" evidence="5">
    <location>
        <begin position="3"/>
        <end position="256"/>
    </location>
</feature>
<accession>A0A136JFN5</accession>
<organism evidence="6 7">
    <name type="scientific">Microdochium bolleyi</name>
    <dbReference type="NCBI Taxonomy" id="196109"/>
    <lineage>
        <taxon>Eukaryota</taxon>
        <taxon>Fungi</taxon>
        <taxon>Dikarya</taxon>
        <taxon>Ascomycota</taxon>
        <taxon>Pezizomycotina</taxon>
        <taxon>Sordariomycetes</taxon>
        <taxon>Xylariomycetidae</taxon>
        <taxon>Xylariales</taxon>
        <taxon>Microdochiaceae</taxon>
        <taxon>Microdochium</taxon>
    </lineage>
</organism>
<protein>
    <submittedName>
        <fullName evidence="6">Mysoin-binding motif of peroxisomes-domain-containing protein</fullName>
    </submittedName>
</protein>
<evidence type="ECO:0000256" key="2">
    <source>
        <dbReference type="ARBA" id="ARBA00022692"/>
    </source>
</evidence>
<proteinExistence type="predicted"/>
<evidence type="ECO:0000256" key="4">
    <source>
        <dbReference type="ARBA" id="ARBA00023136"/>
    </source>
</evidence>
<dbReference type="AlphaFoldDB" id="A0A136JFN5"/>
<dbReference type="Pfam" id="PF12632">
    <property type="entry name" value="Vezatin"/>
    <property type="match status" value="1"/>
</dbReference>
<keyword evidence="7" id="KW-1185">Reference proteome</keyword>
<dbReference type="GO" id="GO:0017022">
    <property type="term" value="F:myosin binding"/>
    <property type="evidence" value="ECO:0007669"/>
    <property type="project" value="InterPro"/>
</dbReference>
<dbReference type="STRING" id="196109.A0A136JFN5"/>
<sequence>MLVLAVFFALGRTYIRRQTLRNIQKRGLSEAATFFTLSRELDAANGAALNFIMEVELVARGYRLSTPIPPISRLEGNGQNVKCMQLRTAVRLSLLEVLPKYYQTALAVWGFAEQFQLAQLQSQYQFTLADVVERYQQLDLEVDVGQESEKIQSLKDLAFLFHDIRKVFLGGILALHTDGSEADRLRYTTISEAFIELNEVTKRSLARVREVLAGTEMPTIVKTPRTPQSPRHDQWHSQVRRLSSMTMNIRSVQAKLHLLREESARSLDSADDISDLGPMFMSQYESIGQDLRDLMDAWQSGKATLASGINRNEKRISSIGSVLTSPSSTLSGLTIAEEGDDSQDEKDGVEAALRKLNGNMTPPDVEPEVFEAISLPRPRSMLSREERIIKM</sequence>
<keyword evidence="3" id="KW-1133">Transmembrane helix</keyword>
<evidence type="ECO:0000259" key="5">
    <source>
        <dbReference type="Pfam" id="PF12632"/>
    </source>
</evidence>
<feature type="non-terminal residue" evidence="6">
    <location>
        <position position="391"/>
    </location>
</feature>
<comment type="subcellular location">
    <subcellularLocation>
        <location evidence="1">Endomembrane system</location>
    </subcellularLocation>
</comment>
<dbReference type="InterPro" id="IPR026859">
    <property type="entry name" value="Myosin-bd"/>
</dbReference>
<evidence type="ECO:0000256" key="1">
    <source>
        <dbReference type="ARBA" id="ARBA00004308"/>
    </source>
</evidence>
<dbReference type="EMBL" id="KQ964246">
    <property type="protein sequence ID" value="KXJ95960.1"/>
    <property type="molecule type" value="Genomic_DNA"/>
</dbReference>
<dbReference type="InParanoid" id="A0A136JFN5"/>
<dbReference type="Proteomes" id="UP000070501">
    <property type="component" value="Unassembled WGS sequence"/>
</dbReference>
<evidence type="ECO:0000313" key="6">
    <source>
        <dbReference type="EMBL" id="KXJ95960.1"/>
    </source>
</evidence>
<reference evidence="7" key="1">
    <citation type="submission" date="2016-02" db="EMBL/GenBank/DDBJ databases">
        <title>Draft genome sequence of Microdochium bolleyi, a fungal endophyte of beachgrass.</title>
        <authorList>
            <consortium name="DOE Joint Genome Institute"/>
            <person name="David A.S."/>
            <person name="May G."/>
            <person name="Haridas S."/>
            <person name="Lim J."/>
            <person name="Wang M."/>
            <person name="Labutti K."/>
            <person name="Lipzen A."/>
            <person name="Barry K."/>
            <person name="Grigoriev I.V."/>
        </authorList>
    </citation>
    <scope>NUCLEOTIDE SEQUENCE [LARGE SCALE GENOMIC DNA]</scope>
    <source>
        <strain evidence="7">J235TASD1</strain>
    </source>
</reference>